<evidence type="ECO:0000313" key="1">
    <source>
        <dbReference type="EMBL" id="MBU8873938.1"/>
    </source>
</evidence>
<evidence type="ECO:0008006" key="3">
    <source>
        <dbReference type="Google" id="ProtNLM"/>
    </source>
</evidence>
<organism evidence="1 2">
    <name type="scientific">Reyranella humidisoli</name>
    <dbReference type="NCBI Taxonomy" id="2849149"/>
    <lineage>
        <taxon>Bacteria</taxon>
        <taxon>Pseudomonadati</taxon>
        <taxon>Pseudomonadota</taxon>
        <taxon>Alphaproteobacteria</taxon>
        <taxon>Hyphomicrobiales</taxon>
        <taxon>Reyranellaceae</taxon>
        <taxon>Reyranella</taxon>
    </lineage>
</organism>
<reference evidence="1 2" key="1">
    <citation type="submission" date="2021-06" db="EMBL/GenBank/DDBJ databases">
        <authorList>
            <person name="Lee D.H."/>
        </authorList>
    </citation>
    <scope>NUCLEOTIDE SEQUENCE [LARGE SCALE GENOMIC DNA]</scope>
    <source>
        <strain evidence="1 2">MMS21-HV4-11</strain>
    </source>
</reference>
<gene>
    <name evidence="1" type="ORF">KQ910_09195</name>
</gene>
<evidence type="ECO:0000313" key="2">
    <source>
        <dbReference type="Proteomes" id="UP000727907"/>
    </source>
</evidence>
<sequence length="241" mass="27635">MIASFEHQFIFIKTRKTAGTAIELVLSSLCGAADIITPIHPDDEKIRQAHGWRGPQNFRIGPGPANAPEGILDRGDEADYREMMKGRHADNEYYNHMPASLARRMLGEAFWRKAHKWTIERHPYEKAVSQAYFKMWFMGRPAGDFQPVLEDLIANEEIDNRDLYTIDGKIALDEIIRQEDLPGSFQAVLAKSGLRFDGPLPRAKTVQRADRRPAAEILNDRQKKAIYESCRETFELMGYER</sequence>
<dbReference type="Proteomes" id="UP000727907">
    <property type="component" value="Unassembled WGS sequence"/>
</dbReference>
<accession>A0ABS6IH62</accession>
<proteinExistence type="predicted"/>
<dbReference type="EMBL" id="JAHOPB010000001">
    <property type="protein sequence ID" value="MBU8873938.1"/>
    <property type="molecule type" value="Genomic_DNA"/>
</dbReference>
<keyword evidence="2" id="KW-1185">Reference proteome</keyword>
<name>A0ABS6IH62_9HYPH</name>
<protein>
    <recommendedName>
        <fullName evidence="3">Sulfotransferase family protein</fullName>
    </recommendedName>
</protein>
<dbReference type="RefSeq" id="WP_216958600.1">
    <property type="nucleotide sequence ID" value="NZ_JAHOPB010000001.1"/>
</dbReference>
<comment type="caution">
    <text evidence="1">The sequence shown here is derived from an EMBL/GenBank/DDBJ whole genome shotgun (WGS) entry which is preliminary data.</text>
</comment>